<keyword evidence="3" id="KW-1185">Reference proteome</keyword>
<gene>
    <name evidence="2" type="ORF">Sdagh_04270</name>
</gene>
<proteinExistence type="predicted"/>
<feature type="region of interest" description="Disordered" evidence="1">
    <location>
        <begin position="1"/>
        <end position="23"/>
    </location>
</feature>
<organism evidence="2 3">
    <name type="scientific">Streptomyces daghestanicus</name>
    <dbReference type="NCBI Taxonomy" id="66885"/>
    <lineage>
        <taxon>Bacteria</taxon>
        <taxon>Bacillati</taxon>
        <taxon>Actinomycetota</taxon>
        <taxon>Actinomycetes</taxon>
        <taxon>Kitasatosporales</taxon>
        <taxon>Streptomycetaceae</taxon>
        <taxon>Streptomyces</taxon>
    </lineage>
</organism>
<evidence type="ECO:0000313" key="3">
    <source>
        <dbReference type="Proteomes" id="UP001052655"/>
    </source>
</evidence>
<protein>
    <submittedName>
        <fullName evidence="2">Uncharacterized protein</fullName>
    </submittedName>
</protein>
<reference evidence="2" key="1">
    <citation type="submission" date="2024-05" db="EMBL/GenBank/DDBJ databases">
        <title>Whole genome shotgun sequence of Streptomyces daghestanicus NBRC 12762.</title>
        <authorList>
            <person name="Komaki H."/>
            <person name="Tamura T."/>
        </authorList>
    </citation>
    <scope>NUCLEOTIDE SEQUENCE</scope>
    <source>
        <strain evidence="2">NBRC 12762</strain>
    </source>
</reference>
<dbReference type="Gene3D" id="3.10.520.10">
    <property type="entry name" value="ApbE-like domains"/>
    <property type="match status" value="1"/>
</dbReference>
<comment type="caution">
    <text evidence="2">The sequence shown here is derived from an EMBL/GenBank/DDBJ whole genome shotgun (WGS) entry which is preliminary data.</text>
</comment>
<dbReference type="SUPFAM" id="SSF143631">
    <property type="entry name" value="ApbE-like"/>
    <property type="match status" value="1"/>
</dbReference>
<accession>A0ABQ3PUK1</accession>
<evidence type="ECO:0000313" key="2">
    <source>
        <dbReference type="EMBL" id="GHI28697.1"/>
    </source>
</evidence>
<name>A0ABQ3PUK1_9ACTN</name>
<dbReference type="InterPro" id="IPR003374">
    <property type="entry name" value="ApbE-like_sf"/>
</dbReference>
<dbReference type="Proteomes" id="UP001052655">
    <property type="component" value="Unassembled WGS sequence"/>
</dbReference>
<feature type="region of interest" description="Disordered" evidence="1">
    <location>
        <begin position="49"/>
        <end position="99"/>
    </location>
</feature>
<dbReference type="EMBL" id="BNDX01000002">
    <property type="protein sequence ID" value="GHI28697.1"/>
    <property type="molecule type" value="Genomic_DNA"/>
</dbReference>
<evidence type="ECO:0000256" key="1">
    <source>
        <dbReference type="SAM" id="MobiDB-lite"/>
    </source>
</evidence>
<sequence length="154" mass="16160">MAPAVLQTARVPAPEGRVGSDRVARRHAMTGRPALFPVLPHILLTMGGLRPAVGAGPRRARRADRGVGQRPPRPRQGGDRHGAAGGHRAAVGRPGLGQPVTWGLTRADRWATAASARGSREGLRRLESLEGVEALLITAGDEVRRTGGMASRLG</sequence>